<dbReference type="AlphaFoldDB" id="A0A7M7PEW3"/>
<name>A0A7M7PEW3_STRPU</name>
<feature type="region of interest" description="Disordered" evidence="1">
    <location>
        <begin position="311"/>
        <end position="369"/>
    </location>
</feature>
<evidence type="ECO:0000313" key="4">
    <source>
        <dbReference type="Proteomes" id="UP000007110"/>
    </source>
</evidence>
<evidence type="ECO:0000313" key="3">
    <source>
        <dbReference type="EnsemblMetazoa" id="XP_030850118"/>
    </source>
</evidence>
<feature type="domain" description="MADF" evidence="2">
    <location>
        <begin position="211"/>
        <end position="300"/>
    </location>
</feature>
<sequence>MALQDQEIVLEIKQEPSWQSEYGSNQEGYEMGFKEGEERSSRSPDSQGTENIEMEELDNESATVEDLGEEWCEDETGNLCDPLCHMSSDVLGSPESSDGGDAGSYSSKRRTTPKGGTQGGRAARALKRTSRGETLRTSTRATPPRGKPPRGKLGNQRSEGHNHNQGHSLDDEEVLGDMPQSPGKRTETDSFAMRKKRKTARLVLTDEQEEGLVEWLQSSPELFDKSHRRYKDIDLKSNLWEQKADKLGVESGEVLQVWYKSMRTRFGKLRRITSVGRKREFTWRDQWILKKFAFISPHIYACPNRGTHPTTGFPIKHKLQSKSGGQWSNSQQHSGSEDDDNDDDLYKIPTIPISTAAPSPSATAPTVSLATSKAPLQIESIQPSPLPDPNPVKQVSQPDAQADQLLAGISAAILPGQNDSMAKGYGTFLSTVVTSLHPSLLTQFYQESWAMVMRYHTQSDELKEKERQRPPVPVTVRPAQPLPQGSKSNPHPAAQPSSKSSQVVIHLEERC</sequence>
<dbReference type="PROSITE" id="PS51029">
    <property type="entry name" value="MADF"/>
    <property type="match status" value="1"/>
</dbReference>
<proteinExistence type="predicted"/>
<feature type="compositionally biased region" description="Polar residues" evidence="1">
    <location>
        <begin position="16"/>
        <end position="27"/>
    </location>
</feature>
<feature type="compositionally biased region" description="Low complexity" evidence="1">
    <location>
        <begin position="96"/>
        <end position="106"/>
    </location>
</feature>
<organism evidence="3 4">
    <name type="scientific">Strongylocentrotus purpuratus</name>
    <name type="common">Purple sea urchin</name>
    <dbReference type="NCBI Taxonomy" id="7668"/>
    <lineage>
        <taxon>Eukaryota</taxon>
        <taxon>Metazoa</taxon>
        <taxon>Echinodermata</taxon>
        <taxon>Eleutherozoa</taxon>
        <taxon>Echinozoa</taxon>
        <taxon>Echinoidea</taxon>
        <taxon>Euechinoidea</taxon>
        <taxon>Echinacea</taxon>
        <taxon>Camarodonta</taxon>
        <taxon>Echinidea</taxon>
        <taxon>Strongylocentrotidae</taxon>
        <taxon>Strongylocentrotus</taxon>
    </lineage>
</organism>
<dbReference type="PANTHER" id="PTHR12243">
    <property type="entry name" value="MADF DOMAIN TRANSCRIPTION FACTOR"/>
    <property type="match status" value="1"/>
</dbReference>
<dbReference type="InterPro" id="IPR039353">
    <property type="entry name" value="TF_Adf1"/>
</dbReference>
<feature type="compositionally biased region" description="Low complexity" evidence="1">
    <location>
        <begin position="348"/>
        <end position="369"/>
    </location>
</feature>
<feature type="compositionally biased region" description="Basic and acidic residues" evidence="1">
    <location>
        <begin position="32"/>
        <end position="42"/>
    </location>
</feature>
<keyword evidence="4" id="KW-1185">Reference proteome</keyword>
<evidence type="ECO:0000256" key="1">
    <source>
        <dbReference type="SAM" id="MobiDB-lite"/>
    </source>
</evidence>
<evidence type="ECO:0000259" key="2">
    <source>
        <dbReference type="PROSITE" id="PS51029"/>
    </source>
</evidence>
<feature type="region of interest" description="Disordered" evidence="1">
    <location>
        <begin position="460"/>
        <end position="511"/>
    </location>
</feature>
<dbReference type="PANTHER" id="PTHR12243:SF60">
    <property type="entry name" value="SI:CH211-15D5.12-RELATED"/>
    <property type="match status" value="1"/>
</dbReference>
<feature type="compositionally biased region" description="Polar residues" evidence="1">
    <location>
        <begin position="483"/>
        <end position="503"/>
    </location>
</feature>
<dbReference type="RefSeq" id="XP_030850118.1">
    <property type="nucleotide sequence ID" value="XM_030994258.1"/>
</dbReference>
<feature type="compositionally biased region" description="Polar residues" evidence="1">
    <location>
        <begin position="321"/>
        <end position="334"/>
    </location>
</feature>
<dbReference type="Pfam" id="PF10545">
    <property type="entry name" value="MADF_DNA_bdg"/>
    <property type="match status" value="1"/>
</dbReference>
<dbReference type="EnsemblMetazoa" id="XM_030994258">
    <property type="protein sequence ID" value="XP_030850118"/>
    <property type="gene ID" value="LOC588106"/>
</dbReference>
<protein>
    <recommendedName>
        <fullName evidence="2">MADF domain-containing protein</fullName>
    </recommendedName>
</protein>
<feature type="compositionally biased region" description="Basic and acidic residues" evidence="1">
    <location>
        <begin position="460"/>
        <end position="469"/>
    </location>
</feature>
<dbReference type="GeneID" id="588106"/>
<feature type="compositionally biased region" description="Acidic residues" evidence="1">
    <location>
        <begin position="66"/>
        <end position="76"/>
    </location>
</feature>
<feature type="region of interest" description="Disordered" evidence="1">
    <location>
        <begin position="14"/>
        <end position="192"/>
    </location>
</feature>
<dbReference type="Proteomes" id="UP000007110">
    <property type="component" value="Unassembled WGS sequence"/>
</dbReference>
<accession>A0A7M7PEW3</accession>
<dbReference type="InterPro" id="IPR006578">
    <property type="entry name" value="MADF-dom"/>
</dbReference>
<reference evidence="4" key="1">
    <citation type="submission" date="2015-02" db="EMBL/GenBank/DDBJ databases">
        <title>Genome sequencing for Strongylocentrotus purpuratus.</title>
        <authorList>
            <person name="Murali S."/>
            <person name="Liu Y."/>
            <person name="Vee V."/>
            <person name="English A."/>
            <person name="Wang M."/>
            <person name="Skinner E."/>
            <person name="Han Y."/>
            <person name="Muzny D.M."/>
            <person name="Worley K.C."/>
            <person name="Gibbs R.A."/>
        </authorList>
    </citation>
    <scope>NUCLEOTIDE SEQUENCE</scope>
</reference>
<reference evidence="3" key="2">
    <citation type="submission" date="2021-01" db="UniProtKB">
        <authorList>
            <consortium name="EnsemblMetazoa"/>
        </authorList>
    </citation>
    <scope>IDENTIFICATION</scope>
</reference>